<reference evidence="3 4" key="1">
    <citation type="journal article" date="2013" name="Front. Plant Sci.">
        <title>The Reference Genome of the Halophytic Plant Eutrema salsugineum.</title>
        <authorList>
            <person name="Yang R."/>
            <person name="Jarvis D.E."/>
            <person name="Chen H."/>
            <person name="Beilstein M.A."/>
            <person name="Grimwood J."/>
            <person name="Jenkins J."/>
            <person name="Shu S."/>
            <person name="Prochnik S."/>
            <person name="Xin M."/>
            <person name="Ma C."/>
            <person name="Schmutz J."/>
            <person name="Wing R.A."/>
            <person name="Mitchell-Olds T."/>
            <person name="Schumaker K.S."/>
            <person name="Wang X."/>
        </authorList>
    </citation>
    <scope>NUCLEOTIDE SEQUENCE [LARGE SCALE GENOMIC DNA]</scope>
</reference>
<feature type="region of interest" description="Disordered" evidence="1">
    <location>
        <begin position="70"/>
        <end position="92"/>
    </location>
</feature>
<evidence type="ECO:0000313" key="3">
    <source>
        <dbReference type="EMBL" id="ESQ32573.1"/>
    </source>
</evidence>
<keyword evidence="2" id="KW-1133">Transmembrane helix</keyword>
<dbReference type="KEGG" id="eus:EUTSA_v10004856mg"/>
<feature type="compositionally biased region" description="Low complexity" evidence="1">
    <location>
        <begin position="204"/>
        <end position="233"/>
    </location>
</feature>
<feature type="region of interest" description="Disordered" evidence="1">
    <location>
        <begin position="140"/>
        <end position="233"/>
    </location>
</feature>
<organism evidence="3 4">
    <name type="scientific">Eutrema salsugineum</name>
    <name type="common">Saltwater cress</name>
    <name type="synonym">Sisymbrium salsugineum</name>
    <dbReference type="NCBI Taxonomy" id="72664"/>
    <lineage>
        <taxon>Eukaryota</taxon>
        <taxon>Viridiplantae</taxon>
        <taxon>Streptophyta</taxon>
        <taxon>Embryophyta</taxon>
        <taxon>Tracheophyta</taxon>
        <taxon>Spermatophyta</taxon>
        <taxon>Magnoliopsida</taxon>
        <taxon>eudicotyledons</taxon>
        <taxon>Gunneridae</taxon>
        <taxon>Pentapetalae</taxon>
        <taxon>rosids</taxon>
        <taxon>malvids</taxon>
        <taxon>Brassicales</taxon>
        <taxon>Brassicaceae</taxon>
        <taxon>Eutremeae</taxon>
        <taxon>Eutrema</taxon>
    </lineage>
</organism>
<dbReference type="Proteomes" id="UP000030689">
    <property type="component" value="Unassembled WGS sequence"/>
</dbReference>
<dbReference type="eggNOG" id="ENOG502QWHQ">
    <property type="taxonomic scope" value="Eukaryota"/>
</dbReference>
<keyword evidence="2" id="KW-0472">Membrane</keyword>
<proteinExistence type="predicted"/>
<protein>
    <submittedName>
        <fullName evidence="3">Uncharacterized protein</fullName>
    </submittedName>
</protein>
<evidence type="ECO:0000256" key="2">
    <source>
        <dbReference type="SAM" id="Phobius"/>
    </source>
</evidence>
<dbReference type="EMBL" id="KI517748">
    <property type="protein sequence ID" value="ESQ32573.1"/>
    <property type="molecule type" value="Genomic_DNA"/>
</dbReference>
<dbReference type="OrthoDB" id="680110at2759"/>
<feature type="compositionally biased region" description="Polar residues" evidence="1">
    <location>
        <begin position="74"/>
        <end position="92"/>
    </location>
</feature>
<dbReference type="OMA" id="FMYISNP"/>
<evidence type="ECO:0000256" key="1">
    <source>
        <dbReference type="SAM" id="MobiDB-lite"/>
    </source>
</evidence>
<feature type="transmembrane region" description="Helical" evidence="2">
    <location>
        <begin position="12"/>
        <end position="39"/>
    </location>
</feature>
<dbReference type="Gramene" id="ESQ32573">
    <property type="protein sequence ID" value="ESQ32573"/>
    <property type="gene ID" value="EUTSA_v10004856mg"/>
</dbReference>
<dbReference type="AlphaFoldDB" id="V4KYQ7"/>
<keyword evidence="2" id="KW-0812">Transmembrane</keyword>
<feature type="compositionally biased region" description="Low complexity" evidence="1">
    <location>
        <begin position="144"/>
        <end position="168"/>
    </location>
</feature>
<name>V4KYQ7_EUTSA</name>
<accession>V4KYQ7</accession>
<sequence length="233" mass="24803">MNSSSKVIMAATMVMVVSLVMVLSLVLVLLAELYCSLLLRRRRRNSLSLPTTTTTVVPTATTTTSLAQAISTTNDTSPSNIDSSPNPLTTGVLQTPKSFFQTKTHFHRQQSLQASPDLIVPIDNDSVDNFVYISNPIYSNEAASKPTTPFETPESSPSRLETGDSSSSGEEDNDVTGDSTPTLTPMKGLPEKACSVSLKDVRSLETSASESNSNNNDGSSSPSGSPSYTSPSW</sequence>
<gene>
    <name evidence="3" type="ORF">EUTSA_v10004856mg</name>
</gene>
<evidence type="ECO:0000313" key="4">
    <source>
        <dbReference type="Proteomes" id="UP000030689"/>
    </source>
</evidence>
<keyword evidence="4" id="KW-1185">Reference proteome</keyword>